<comment type="similarity">
    <text evidence="1">Belongs to the PGI/PMI family.</text>
</comment>
<dbReference type="EMBL" id="LJJR01000045">
    <property type="protein sequence ID" value="KPD25807.1"/>
    <property type="molecule type" value="Genomic_DNA"/>
</dbReference>
<feature type="domain" description="Bifunctional glucose-6-phosphate/mannose-6-phosphate isomerase C-terminal" evidence="3">
    <location>
        <begin position="149"/>
        <end position="288"/>
    </location>
</feature>
<dbReference type="InterPro" id="IPR046348">
    <property type="entry name" value="SIS_dom_sf"/>
</dbReference>
<organism evidence="5 7">
    <name type="scientific">Thermus scotoductus</name>
    <dbReference type="NCBI Taxonomy" id="37636"/>
    <lineage>
        <taxon>Bacteria</taxon>
        <taxon>Thermotogati</taxon>
        <taxon>Deinococcota</taxon>
        <taxon>Deinococci</taxon>
        <taxon>Thermales</taxon>
        <taxon>Thermaceae</taxon>
        <taxon>Thermus</taxon>
    </lineage>
</organism>
<dbReference type="Gene3D" id="3.40.50.10490">
    <property type="entry name" value="Glucose-6-phosphate isomerase like protein, domain 1"/>
    <property type="match status" value="1"/>
</dbReference>
<dbReference type="InterPro" id="IPR019490">
    <property type="entry name" value="Glu6P/Mann6P_isomerase_C"/>
</dbReference>
<dbReference type="InterPro" id="IPR041001">
    <property type="entry name" value="PG_isomerase_N"/>
</dbReference>
<dbReference type="AlphaFoldDB" id="A0A0N0IPN1"/>
<dbReference type="GO" id="GO:0004347">
    <property type="term" value="F:glucose-6-phosphate isomerase activity"/>
    <property type="evidence" value="ECO:0007669"/>
    <property type="project" value="InterPro"/>
</dbReference>
<dbReference type="Pfam" id="PF10432">
    <property type="entry name" value="bact-PGI_C"/>
    <property type="match status" value="1"/>
</dbReference>
<dbReference type="RefSeq" id="WP_015717892.1">
    <property type="nucleotide sequence ID" value="NZ_PEMJ01000111.1"/>
</dbReference>
<evidence type="ECO:0000313" key="8">
    <source>
        <dbReference type="Proteomes" id="UP000287155"/>
    </source>
</evidence>
<name>A0A0N0IPN1_THESC</name>
<evidence type="ECO:0000256" key="2">
    <source>
        <dbReference type="ARBA" id="ARBA00023235"/>
    </source>
</evidence>
<sequence length="290" mass="32092">MRDLDREETYLSDRRGLALELRDLVGTGPVPTRSYPAPHAALGYGEGHFAARLSGLPDWTEEGTLFVLEGGYDLGEAAALSLLAETERVQVVKVGLRPGVEVYLSPSPLNPYRYLRFLLLATGQEEALSEVDRALLEERKRLTPEIPLEENPAKFLAYTLVERIPLLYAPFFRPLEEAAQSLFARIGKSLALTPPHSALEFFLTGLEARHEQGDPLAALLLGEGEAVRLAKEILETRVDAIAEVPAPTGSRLAQALALWYRLAWTAYYLALLYGVDPSDPEVLERLREAT</sequence>
<dbReference type="Proteomes" id="UP000287155">
    <property type="component" value="Unassembled WGS sequence"/>
</dbReference>
<keyword evidence="2 5" id="KW-0413">Isomerase</keyword>
<dbReference type="Pfam" id="PF18353">
    <property type="entry name" value="PG_isomerase_N"/>
    <property type="match status" value="1"/>
</dbReference>
<evidence type="ECO:0000313" key="6">
    <source>
        <dbReference type="EMBL" id="RTI15937.1"/>
    </source>
</evidence>
<evidence type="ECO:0000259" key="4">
    <source>
        <dbReference type="Pfam" id="PF18353"/>
    </source>
</evidence>
<evidence type="ECO:0000313" key="7">
    <source>
        <dbReference type="Proteomes" id="UP000053099"/>
    </source>
</evidence>
<dbReference type="SUPFAM" id="SSF53697">
    <property type="entry name" value="SIS domain"/>
    <property type="match status" value="1"/>
</dbReference>
<dbReference type="GO" id="GO:0097367">
    <property type="term" value="F:carbohydrate derivative binding"/>
    <property type="evidence" value="ECO:0007669"/>
    <property type="project" value="InterPro"/>
</dbReference>
<dbReference type="GO" id="GO:0005975">
    <property type="term" value="P:carbohydrate metabolic process"/>
    <property type="evidence" value="ECO:0007669"/>
    <property type="project" value="InterPro"/>
</dbReference>
<protein>
    <submittedName>
        <fullName evidence="5">Mannose-6-phosphate isomerase</fullName>
    </submittedName>
</protein>
<proteinExistence type="inferred from homology"/>
<reference evidence="5 7" key="1">
    <citation type="submission" date="2015-09" db="EMBL/GenBank/DDBJ databases">
        <title>Draft genome sequence of Thermus scotoductus strain K1 isolated from a geothermal spring in Nagorno-Karabakh, Armenia.</title>
        <authorList>
            <person name="Saghatelyan A."/>
            <person name="Poghosyan L."/>
            <person name="Panosyan H."/>
            <person name="Birkeland N.-K."/>
        </authorList>
    </citation>
    <scope>NUCLEOTIDE SEQUENCE [LARGE SCALE GENOMIC DNA]</scope>
    <source>
        <strain evidence="5 7">K1</strain>
    </source>
</reference>
<dbReference type="Proteomes" id="UP000053099">
    <property type="component" value="Unassembled WGS sequence"/>
</dbReference>
<dbReference type="PATRIC" id="fig|37636.3.peg.1857"/>
<gene>
    <name evidence="5" type="ORF">AN926_11895</name>
    <name evidence="6" type="ORF">CSW27_04965</name>
</gene>
<accession>A0A0N0IPN1</accession>
<evidence type="ECO:0000313" key="5">
    <source>
        <dbReference type="EMBL" id="KPD25807.1"/>
    </source>
</evidence>
<dbReference type="GO" id="GO:0004476">
    <property type="term" value="F:mannose-6-phosphate isomerase activity"/>
    <property type="evidence" value="ECO:0007669"/>
    <property type="project" value="InterPro"/>
</dbReference>
<dbReference type="Gene3D" id="3.40.50.10920">
    <property type="match status" value="1"/>
</dbReference>
<comment type="caution">
    <text evidence="5">The sequence shown here is derived from an EMBL/GenBank/DDBJ whole genome shotgun (WGS) entry which is preliminary data.</text>
</comment>
<evidence type="ECO:0000256" key="1">
    <source>
        <dbReference type="ARBA" id="ARBA00010523"/>
    </source>
</evidence>
<dbReference type="EMBL" id="PEMJ01000111">
    <property type="protein sequence ID" value="RTI15937.1"/>
    <property type="molecule type" value="Genomic_DNA"/>
</dbReference>
<reference evidence="6 8" key="2">
    <citation type="journal article" date="2019" name="Extremophiles">
        <title>Biogeography of thermophiles and predominance of Thermus scotoductus in domestic water heaters.</title>
        <authorList>
            <person name="Wilpiszeski R.L."/>
            <person name="Zhang Z."/>
            <person name="House C.H."/>
        </authorList>
    </citation>
    <scope>NUCLEOTIDE SEQUENCE [LARGE SCALE GENOMIC DNA]</scope>
    <source>
        <strain evidence="6 8">14_S14</strain>
    </source>
</reference>
<evidence type="ECO:0000259" key="3">
    <source>
        <dbReference type="Pfam" id="PF10432"/>
    </source>
</evidence>
<feature type="domain" description="Phosphoglucose isomerase N-terminal" evidence="4">
    <location>
        <begin position="17"/>
        <end position="123"/>
    </location>
</feature>
<dbReference type="GO" id="GO:1901135">
    <property type="term" value="P:carbohydrate derivative metabolic process"/>
    <property type="evidence" value="ECO:0007669"/>
    <property type="project" value="InterPro"/>
</dbReference>